<keyword evidence="1" id="KW-0464">Manganese</keyword>
<accession>A0A942TIE0</accession>
<dbReference type="Proteomes" id="UP000681414">
    <property type="component" value="Unassembled WGS sequence"/>
</dbReference>
<evidence type="ECO:0000313" key="3">
    <source>
        <dbReference type="EMBL" id="MBS4197593.1"/>
    </source>
</evidence>
<name>A0A942TIE0_9BACI</name>
<protein>
    <submittedName>
        <fullName evidence="3">Aldolase catalytic domain-containing protein</fullName>
    </submittedName>
</protein>
<dbReference type="InterPro" id="IPR000891">
    <property type="entry name" value="PYR_CT"/>
</dbReference>
<dbReference type="CDD" id="cd07944">
    <property type="entry name" value="DRE_TIM_HOA_like"/>
    <property type="match status" value="1"/>
</dbReference>
<dbReference type="GO" id="GO:0003852">
    <property type="term" value="F:2-isopropylmalate synthase activity"/>
    <property type="evidence" value="ECO:0007669"/>
    <property type="project" value="TreeGrafter"/>
</dbReference>
<organism evidence="3 4">
    <name type="scientific">Lederbergia citri</name>
    <dbReference type="NCBI Taxonomy" id="2833580"/>
    <lineage>
        <taxon>Bacteria</taxon>
        <taxon>Bacillati</taxon>
        <taxon>Bacillota</taxon>
        <taxon>Bacilli</taxon>
        <taxon>Bacillales</taxon>
        <taxon>Bacillaceae</taxon>
        <taxon>Lederbergia</taxon>
    </lineage>
</organism>
<dbReference type="GO" id="GO:0009098">
    <property type="term" value="P:L-leucine biosynthetic process"/>
    <property type="evidence" value="ECO:0007669"/>
    <property type="project" value="TreeGrafter"/>
</dbReference>
<evidence type="ECO:0000256" key="1">
    <source>
        <dbReference type="ARBA" id="ARBA00023211"/>
    </source>
</evidence>
<dbReference type="Gene3D" id="3.20.20.70">
    <property type="entry name" value="Aldolase class I"/>
    <property type="match status" value="1"/>
</dbReference>
<dbReference type="EMBL" id="JAGYPG010000004">
    <property type="protein sequence ID" value="MBS4197593.1"/>
    <property type="molecule type" value="Genomic_DNA"/>
</dbReference>
<feature type="domain" description="Pyruvate carboxyltransferase" evidence="2">
    <location>
        <begin position="129"/>
        <end position="243"/>
    </location>
</feature>
<evidence type="ECO:0000313" key="4">
    <source>
        <dbReference type="Proteomes" id="UP000681414"/>
    </source>
</evidence>
<keyword evidence="4" id="KW-1185">Reference proteome</keyword>
<dbReference type="PANTHER" id="PTHR10277:SF9">
    <property type="entry name" value="2-ISOPROPYLMALATE SYNTHASE 1, CHLOROPLASTIC-RELATED"/>
    <property type="match status" value="1"/>
</dbReference>
<dbReference type="AlphaFoldDB" id="A0A942TIE0"/>
<reference evidence="3 4" key="1">
    <citation type="submission" date="2021-05" db="EMBL/GenBank/DDBJ databases">
        <title>Novel Bacillus species.</title>
        <authorList>
            <person name="Liu G."/>
        </authorList>
    </citation>
    <scope>NUCLEOTIDE SEQUENCE [LARGE SCALE GENOMIC DNA]</scope>
    <source>
        <strain evidence="4">FJAT-49780</strain>
    </source>
</reference>
<dbReference type="InterPro" id="IPR013785">
    <property type="entry name" value="Aldolase_TIM"/>
</dbReference>
<comment type="caution">
    <text evidence="3">The sequence shown here is derived from an EMBL/GenBank/DDBJ whole genome shotgun (WGS) entry which is preliminary data.</text>
</comment>
<dbReference type="RefSeq" id="WP_213126808.1">
    <property type="nucleotide sequence ID" value="NZ_JAGYPG010000004.1"/>
</dbReference>
<proteinExistence type="predicted"/>
<sequence length="539" mass="62227">MNNIKLLDCTLRDGGYINNWNFGYRTIKKVIEKLSQSNIDIIECGFIRDQEFNHNRSVFNDVESIKEFINPKHKNIFYVGMIDYPYIPIDKINNCDGSSIDGIRLTFHENEIEEAMDYGEKLIRKGYKVFIQPVGTTSYNDSNLIKLVQMVNKLNPYAFYLVDTLGVMYKNDLLRMYHLIDNNLNDSISIGFHSHNNLQLSFSNAQELLMLHTKRKLIIDASVFGMGRGAGNLCTELVTQYINNNIEEKYNVVPLLEIVDEHLGEFSYESKWGYSLPYYISAVNNTHPNYASYLINKQTISVKSINTILKLIPLSKKDIFDPILIEDLYINYQHHFVDDTENIEIINNLIGNRKVLIIAPGKTIKTELEKIRTFIHSNDPFVICVNFLPETLNTNAIFISNEKRFNSLSEFMGEKNNNNISLITTSNIPTTNDYFSFVINYSDLLIDNSLISDNSGLMLLNLLNRLSINNVYLAGFDGFHINKMNNYFSNEMINSSTIEELIKKNDAIRKHLNFIERKMNIHFITSSIYSDSHIYSPIL</sequence>
<dbReference type="InterPro" id="IPR050073">
    <property type="entry name" value="2-IPM_HCS-like"/>
</dbReference>
<dbReference type="PANTHER" id="PTHR10277">
    <property type="entry name" value="HOMOCITRATE SYNTHASE-RELATED"/>
    <property type="match status" value="1"/>
</dbReference>
<dbReference type="SUPFAM" id="SSF51569">
    <property type="entry name" value="Aldolase"/>
    <property type="match status" value="1"/>
</dbReference>
<dbReference type="Pfam" id="PF00682">
    <property type="entry name" value="HMGL-like"/>
    <property type="match status" value="1"/>
</dbReference>
<gene>
    <name evidence="3" type="ORF">KHA97_21335</name>
</gene>
<evidence type="ECO:0000259" key="2">
    <source>
        <dbReference type="Pfam" id="PF00682"/>
    </source>
</evidence>